<evidence type="ECO:0000313" key="3">
    <source>
        <dbReference type="Proteomes" id="UP000039865"/>
    </source>
</evidence>
<evidence type="ECO:0000313" key="2">
    <source>
        <dbReference type="EMBL" id="CDW88923.1"/>
    </source>
</evidence>
<feature type="compositionally biased region" description="Polar residues" evidence="1">
    <location>
        <begin position="186"/>
        <end position="204"/>
    </location>
</feature>
<feature type="compositionally biased region" description="Polar residues" evidence="1">
    <location>
        <begin position="19"/>
        <end position="35"/>
    </location>
</feature>
<feature type="region of interest" description="Disordered" evidence="1">
    <location>
        <begin position="307"/>
        <end position="328"/>
    </location>
</feature>
<dbReference type="Proteomes" id="UP000039865">
    <property type="component" value="Unassembled WGS sequence"/>
</dbReference>
<gene>
    <name evidence="2" type="primary">Contig9807.g10489</name>
    <name evidence="2" type="ORF">STYLEM_18048</name>
</gene>
<accession>A0A078B604</accession>
<keyword evidence="3" id="KW-1185">Reference proteome</keyword>
<dbReference type="InParanoid" id="A0A078B604"/>
<dbReference type="EMBL" id="CCKQ01017041">
    <property type="protein sequence ID" value="CDW88923.1"/>
    <property type="molecule type" value="Genomic_DNA"/>
</dbReference>
<feature type="region of interest" description="Disordered" evidence="1">
    <location>
        <begin position="178"/>
        <end position="204"/>
    </location>
</feature>
<reference evidence="2 3" key="1">
    <citation type="submission" date="2014-06" db="EMBL/GenBank/DDBJ databases">
        <authorList>
            <person name="Swart Estienne"/>
        </authorList>
    </citation>
    <scope>NUCLEOTIDE SEQUENCE [LARGE SCALE GENOMIC DNA]</scope>
    <source>
        <strain evidence="2 3">130c</strain>
    </source>
</reference>
<protein>
    <submittedName>
        <fullName evidence="2">Uncharacterized protein</fullName>
    </submittedName>
</protein>
<feature type="region of interest" description="Disordered" evidence="1">
    <location>
        <begin position="19"/>
        <end position="40"/>
    </location>
</feature>
<proteinExistence type="predicted"/>
<dbReference type="AlphaFoldDB" id="A0A078B604"/>
<sequence>MNQSHKLVNQNIRATHTLSSAQSAQNGMQQQSTDESVGPEKPSLTFIAYITPIKTVKVHGHYPVLFDMGNIEQSLLKLWKLQEMKERFEESELSICLNLMEKAIDSNNLFGQRQQKQRQLANNDVLDFQKELSPFQIEMIKGLRSFQKCLDLNQKVRDRVSSILSKFIHIQSTSSLVRTHIPPQSDPDQSSNQIRASNKNRVELNSPNTAIVNRQSNQNIFNADRIHAVFPCACSHPLLNRSVVAKAPIKLENAQNCVDKSIKSTTTNNQPQMIDLCNDEEEEDNQHQNTILPSKQLDVFNVLNSSHSKQNSDKNCGTYSSSTNTNDLQSQKTQLETPVQMQMAGSLNHSNSNSNQPLIGTLSNAIKQSRLIQKQEQVFRQSTQILTQLKIKNLLGMYNQQISTFQSPNKTEIQEETDCYENLRFIKEKLAFIKRFS</sequence>
<organism evidence="2 3">
    <name type="scientific">Stylonychia lemnae</name>
    <name type="common">Ciliate</name>
    <dbReference type="NCBI Taxonomy" id="5949"/>
    <lineage>
        <taxon>Eukaryota</taxon>
        <taxon>Sar</taxon>
        <taxon>Alveolata</taxon>
        <taxon>Ciliophora</taxon>
        <taxon>Intramacronucleata</taxon>
        <taxon>Spirotrichea</taxon>
        <taxon>Stichotrichia</taxon>
        <taxon>Sporadotrichida</taxon>
        <taxon>Oxytrichidae</taxon>
        <taxon>Stylonychinae</taxon>
        <taxon>Stylonychia</taxon>
    </lineage>
</organism>
<name>A0A078B604_STYLE</name>
<evidence type="ECO:0000256" key="1">
    <source>
        <dbReference type="SAM" id="MobiDB-lite"/>
    </source>
</evidence>